<keyword evidence="6" id="KW-1185">Reference proteome</keyword>
<name>A0A0P1B4Y6_PLAHL</name>
<sequence>MGAGSSAEVPMSQIDFESYTGKRYTVEVPNTRDATHGPAYTVPDNEPISEDDLTLYHNFLIGCNIENGSRPLYGRRTVDPKSGKAGAYEWASYNDVKTRMEHIASGLKTVGHMKRQDMVGVFSKNQLEWCLVGHACDRMSYVLVPLYDTLGPDAVPFIVNHTELRVLFCGKKQFDVVMECVAECPTLELVIQFEPITNEQLQKAKEKNVELRSLHELEVLGQADPKPADPPVPTDVATLCYTSGTTGNPKGVILLHKNFTFVVRQMSNRLPICSSDVHCSYLPLAHVFERGTLAFFQSYGASAGFFQGDLLQLMDDLAELRPTIFVSCLARTFSLKVSGTSCVLQRTPVELRSKPPHTWRDGEVKISDIPELSKNTQTDLQINNDHSMTGAGDLNLYSLPPAFDEIDFYSKWLGKQFVDLAWKTFAGREVSTLSTRQGLDDLFKRFDQRKVQSAIPPLNLPVSTFAEFLENCTAHCKENSYSNTESRLSSIKSGRRRKGDNLRSLIGNENRLDPPHVNVRQTQPPLPPQRQRQISHMMQKVKSKIQPDLDARRKKILRVKKTQSQRIAETLARARLAEYDARRELQGGREQNLRIKKTPISEITTGAAALEIVDDFMKSPLMDKFSQENVPNSTEVKPPTKNGIIQKDPLKEELYGTVALDSSFLGCKCVPKRRLHPESETKSRRRNYNGWLGDFGPLHTKTVRPEWNECEEDAFSPKCSNQATYEWNFNHLPKESHENADKPKLQPKTTETRRYVNVGNDHDQVTRVIDDFDDNLSDHYSVISDPVYQWLKEAV</sequence>
<dbReference type="RefSeq" id="XP_024585926.1">
    <property type="nucleotide sequence ID" value="XM_024720759.1"/>
</dbReference>
<dbReference type="PROSITE" id="PS00455">
    <property type="entry name" value="AMP_BINDING"/>
    <property type="match status" value="1"/>
</dbReference>
<dbReference type="GeneID" id="36402370"/>
<evidence type="ECO:0000256" key="3">
    <source>
        <dbReference type="SAM" id="MobiDB-lite"/>
    </source>
</evidence>
<evidence type="ECO:0000256" key="1">
    <source>
        <dbReference type="ARBA" id="ARBA00022741"/>
    </source>
</evidence>
<feature type="region of interest" description="Disordered" evidence="3">
    <location>
        <begin position="483"/>
        <end position="529"/>
    </location>
</feature>
<accession>A0A0P1B4Y6</accession>
<evidence type="ECO:0000259" key="4">
    <source>
        <dbReference type="Pfam" id="PF00501"/>
    </source>
</evidence>
<dbReference type="PANTHER" id="PTHR43272">
    <property type="entry name" value="LONG-CHAIN-FATTY-ACID--COA LIGASE"/>
    <property type="match status" value="1"/>
</dbReference>
<dbReference type="SUPFAM" id="SSF56801">
    <property type="entry name" value="Acetyl-CoA synthetase-like"/>
    <property type="match status" value="1"/>
</dbReference>
<dbReference type="GO" id="GO:0016020">
    <property type="term" value="C:membrane"/>
    <property type="evidence" value="ECO:0007669"/>
    <property type="project" value="TreeGrafter"/>
</dbReference>
<feature type="compositionally biased region" description="Polar residues" evidence="3">
    <location>
        <begin position="483"/>
        <end position="492"/>
    </location>
</feature>
<proteinExistence type="predicted"/>
<dbReference type="Proteomes" id="UP000054928">
    <property type="component" value="Unassembled WGS sequence"/>
</dbReference>
<dbReference type="AlphaFoldDB" id="A0A0P1B4Y6"/>
<protein>
    <recommendedName>
        <fullName evidence="4">AMP-dependent synthetase/ligase domain-containing protein</fullName>
    </recommendedName>
</protein>
<dbReference type="PANTHER" id="PTHR43272:SF33">
    <property type="entry name" value="AMP-BINDING DOMAIN-CONTAINING PROTEIN-RELATED"/>
    <property type="match status" value="1"/>
</dbReference>
<dbReference type="GO" id="GO:0004467">
    <property type="term" value="F:long-chain fatty acid-CoA ligase activity"/>
    <property type="evidence" value="ECO:0007669"/>
    <property type="project" value="TreeGrafter"/>
</dbReference>
<dbReference type="Gene3D" id="3.40.50.12780">
    <property type="entry name" value="N-terminal domain of ligase-like"/>
    <property type="match status" value="1"/>
</dbReference>
<dbReference type="EMBL" id="CCYD01003090">
    <property type="protein sequence ID" value="CEG49557.1"/>
    <property type="molecule type" value="Genomic_DNA"/>
</dbReference>
<dbReference type="InterPro" id="IPR020845">
    <property type="entry name" value="AMP-binding_CS"/>
</dbReference>
<dbReference type="Pfam" id="PF00501">
    <property type="entry name" value="AMP-binding"/>
    <property type="match status" value="1"/>
</dbReference>
<dbReference type="OrthoDB" id="1700726at2759"/>
<dbReference type="GO" id="GO:0005524">
    <property type="term" value="F:ATP binding"/>
    <property type="evidence" value="ECO:0007669"/>
    <property type="project" value="UniProtKB-KW"/>
</dbReference>
<dbReference type="InterPro" id="IPR042099">
    <property type="entry name" value="ANL_N_sf"/>
</dbReference>
<reference evidence="6" key="1">
    <citation type="submission" date="2014-09" db="EMBL/GenBank/DDBJ databases">
        <authorList>
            <person name="Sharma Rahul"/>
            <person name="Thines Marco"/>
        </authorList>
    </citation>
    <scope>NUCLEOTIDE SEQUENCE [LARGE SCALE GENOMIC DNA]</scope>
</reference>
<keyword evidence="2" id="KW-0067">ATP-binding</keyword>
<dbReference type="STRING" id="4781.A0A0P1B4Y6"/>
<keyword evidence="1" id="KW-0547">Nucleotide-binding</keyword>
<organism evidence="5 6">
    <name type="scientific">Plasmopara halstedii</name>
    <name type="common">Downy mildew of sunflower</name>
    <dbReference type="NCBI Taxonomy" id="4781"/>
    <lineage>
        <taxon>Eukaryota</taxon>
        <taxon>Sar</taxon>
        <taxon>Stramenopiles</taxon>
        <taxon>Oomycota</taxon>
        <taxon>Peronosporomycetes</taxon>
        <taxon>Peronosporales</taxon>
        <taxon>Peronosporaceae</taxon>
        <taxon>Plasmopara</taxon>
    </lineage>
</organism>
<evidence type="ECO:0000313" key="6">
    <source>
        <dbReference type="Proteomes" id="UP000054928"/>
    </source>
</evidence>
<feature type="domain" description="AMP-dependent synthetase/ligase" evidence="4">
    <location>
        <begin position="86"/>
        <end position="326"/>
    </location>
</feature>
<evidence type="ECO:0000256" key="2">
    <source>
        <dbReference type="ARBA" id="ARBA00022840"/>
    </source>
</evidence>
<dbReference type="InterPro" id="IPR000873">
    <property type="entry name" value="AMP-dep_synth/lig_dom"/>
</dbReference>
<dbReference type="GO" id="GO:0005783">
    <property type="term" value="C:endoplasmic reticulum"/>
    <property type="evidence" value="ECO:0007669"/>
    <property type="project" value="TreeGrafter"/>
</dbReference>
<evidence type="ECO:0000313" key="5">
    <source>
        <dbReference type="EMBL" id="CEG49557.1"/>
    </source>
</evidence>